<comment type="caution">
    <text evidence="1">The sequence shown here is derived from an EMBL/GenBank/DDBJ whole genome shotgun (WGS) entry which is preliminary data.</text>
</comment>
<organism evidence="1 2">
    <name type="scientific">Fibrisoma limi BUZ 3</name>
    <dbReference type="NCBI Taxonomy" id="1185876"/>
    <lineage>
        <taxon>Bacteria</taxon>
        <taxon>Pseudomonadati</taxon>
        <taxon>Bacteroidota</taxon>
        <taxon>Cytophagia</taxon>
        <taxon>Cytophagales</taxon>
        <taxon>Spirosomataceae</taxon>
        <taxon>Fibrisoma</taxon>
    </lineage>
</organism>
<dbReference type="AlphaFoldDB" id="I2GRH2"/>
<reference evidence="1 2" key="1">
    <citation type="journal article" date="2012" name="J. Bacteriol.">
        <title>Genome Sequence of the Filamentous Bacterium Fibrisoma limi BUZ 3T.</title>
        <authorList>
            <person name="Filippini M."/>
            <person name="Qi W."/>
            <person name="Jaenicke S."/>
            <person name="Goesmann A."/>
            <person name="Smits T.H."/>
            <person name="Bagheri H.C."/>
        </authorList>
    </citation>
    <scope>NUCLEOTIDE SEQUENCE [LARGE SCALE GENOMIC DNA]</scope>
    <source>
        <strain evidence="2">BUZ 3T</strain>
    </source>
</reference>
<evidence type="ECO:0000313" key="2">
    <source>
        <dbReference type="Proteomes" id="UP000009309"/>
    </source>
</evidence>
<dbReference type="EMBL" id="CAIT01000009">
    <property type="protein sequence ID" value="CCH56500.1"/>
    <property type="molecule type" value="Genomic_DNA"/>
</dbReference>
<keyword evidence="2" id="KW-1185">Reference proteome</keyword>
<name>I2GRH2_9BACT</name>
<accession>I2GRH2</accession>
<evidence type="ECO:0000313" key="1">
    <source>
        <dbReference type="EMBL" id="CCH56500.1"/>
    </source>
</evidence>
<protein>
    <submittedName>
        <fullName evidence="1">Uncharacterized protein</fullName>
    </submittedName>
</protein>
<gene>
    <name evidence="1" type="ORF">BN8_05842</name>
</gene>
<dbReference type="Proteomes" id="UP000009309">
    <property type="component" value="Unassembled WGS sequence"/>
</dbReference>
<sequence>MTMSRLYRYIIESAYISTFKIINSFVIFEALI</sequence>
<proteinExistence type="predicted"/>